<evidence type="ECO:0000256" key="4">
    <source>
        <dbReference type="SAM" id="Phobius"/>
    </source>
</evidence>
<name>A0A368DMP6_9PROT</name>
<dbReference type="Gene3D" id="1.10.530.10">
    <property type="match status" value="1"/>
</dbReference>
<dbReference type="PANTHER" id="PTHR37423">
    <property type="entry name" value="SOLUBLE LYTIC MUREIN TRANSGLYCOSYLASE-RELATED"/>
    <property type="match status" value="1"/>
</dbReference>
<dbReference type="GO" id="GO:0004553">
    <property type="term" value="F:hydrolase activity, hydrolyzing O-glycosyl compounds"/>
    <property type="evidence" value="ECO:0007669"/>
    <property type="project" value="InterPro"/>
</dbReference>
<dbReference type="CDD" id="cd13401">
    <property type="entry name" value="Slt70-like"/>
    <property type="match status" value="1"/>
</dbReference>
<feature type="domain" description="Transglycosylase SLT" evidence="5">
    <location>
        <begin position="551"/>
        <end position="660"/>
    </location>
</feature>
<dbReference type="Gene3D" id="1.25.20.10">
    <property type="entry name" value="Bacterial muramidases"/>
    <property type="match status" value="1"/>
</dbReference>
<gene>
    <name evidence="6" type="ORF">DBW71_04735</name>
</gene>
<proteinExistence type="inferred from homology"/>
<dbReference type="Proteomes" id="UP000253570">
    <property type="component" value="Unassembled WGS sequence"/>
</dbReference>
<comment type="caution">
    <text evidence="6">The sequence shown here is derived from an EMBL/GenBank/DDBJ whole genome shotgun (WGS) entry which is preliminary data.</text>
</comment>
<evidence type="ECO:0000313" key="7">
    <source>
        <dbReference type="Proteomes" id="UP000253570"/>
    </source>
</evidence>
<dbReference type="InterPro" id="IPR008258">
    <property type="entry name" value="Transglycosylase_SLT_dom_1"/>
</dbReference>
<dbReference type="EMBL" id="QOQD01000010">
    <property type="protein sequence ID" value="RCL73109.1"/>
    <property type="molecule type" value="Genomic_DNA"/>
</dbReference>
<protein>
    <submittedName>
        <fullName evidence="6">Lytic transglycosylase domain-containing protein</fullName>
    </submittedName>
</protein>
<dbReference type="InterPro" id="IPR023346">
    <property type="entry name" value="Lysozyme-like_dom_sf"/>
</dbReference>
<evidence type="ECO:0000256" key="1">
    <source>
        <dbReference type="ARBA" id="ARBA00007734"/>
    </source>
</evidence>
<sequence length="714" mass="84157">MHLKNLNKFYFTCSYSVFQMASILFFLFIGFILFNSSNSFAKTELFPLLKPSHYALTGENLSIPKDKAENLKIMSITKDDYAEFYEIFKNLNNNKYSDKEISNLVEKYNYSNVLTHKIISWYLLRSNETKPELSEMHHFLVNNQDWPDTEKIRKKIENYIIMGPIEDAFVVDYFKTFPPLSGDGYLAYSISKFKSQEYKEAKEFYDYAWHMMKITAEAKQSFINYCNICISRDDNIKRFDRMLYLGDLDEMDEVSKFIGTEYESLATIARNLKNKKNVIANDFYKIESYFKNNSSFHYLKINWLNKKNNTKKTYEYFNKYKNTLTIKNPTLWGVQAEILGRSLIKEKKYREAYEVMSLRNTEENQIFSNLEFLKGWISLRIFNDTFRSTSHFKKIYELSPSDDNMSMALYWIAENYSIIGDPDEEVRYLSESAIFSDTFYGLISLDKLNRNNRSLLIIDDHDQPNPQENVDLEKIIAVELLVAIDKKYLAAKFINKVFEDDKNYNYANYLANLANLKHLPQTSIKIAKKTGVDRIKINHLYPIVDFPINDREKEAKYSPKELIYSIIRQESEFSSEAVSYSGAIGMMQIMPSTAKMLSRQEKLKYDLNKILEDSSYNVQLGSRYIFDLVKEFDGSYIRAISSYNAGPNRIKQWNKNNTTDNVLDWIELIPFKETRYYVKNVLRNVQFYRILLNREDNKFNILDDLERGTASEDS</sequence>
<keyword evidence="4" id="KW-0472">Membrane</keyword>
<dbReference type="Pfam" id="PF01464">
    <property type="entry name" value="SLT"/>
    <property type="match status" value="1"/>
</dbReference>
<dbReference type="GO" id="GO:0042597">
    <property type="term" value="C:periplasmic space"/>
    <property type="evidence" value="ECO:0007669"/>
    <property type="project" value="InterPro"/>
</dbReference>
<feature type="transmembrane region" description="Helical" evidence="4">
    <location>
        <begin position="12"/>
        <end position="34"/>
    </location>
</feature>
<comment type="similarity">
    <text evidence="2">Belongs to the virb1 family.</text>
</comment>
<keyword evidence="4" id="KW-1133">Transmembrane helix</keyword>
<evidence type="ECO:0000256" key="3">
    <source>
        <dbReference type="ARBA" id="ARBA00022729"/>
    </source>
</evidence>
<dbReference type="AlphaFoldDB" id="A0A368DMP6"/>
<keyword evidence="3" id="KW-0732">Signal</keyword>
<organism evidence="6 7">
    <name type="scientific">PS1 clade bacterium</name>
    <dbReference type="NCBI Taxonomy" id="2175152"/>
    <lineage>
        <taxon>Bacteria</taxon>
        <taxon>Pseudomonadati</taxon>
        <taxon>Pseudomonadota</taxon>
        <taxon>Alphaproteobacteria</taxon>
        <taxon>PS1 clade</taxon>
    </lineage>
</organism>
<comment type="similarity">
    <text evidence="1">Belongs to the transglycosylase Slt family.</text>
</comment>
<dbReference type="InterPro" id="IPR008939">
    <property type="entry name" value="Lytic_TGlycosylase_superhlx_U"/>
</dbReference>
<evidence type="ECO:0000256" key="2">
    <source>
        <dbReference type="ARBA" id="ARBA00009387"/>
    </source>
</evidence>
<reference evidence="6 7" key="1">
    <citation type="journal article" date="2018" name="Microbiome">
        <title>Fine metagenomic profile of the Mediterranean stratified and mixed water columns revealed by assembly and recruitment.</title>
        <authorList>
            <person name="Haro-Moreno J.M."/>
            <person name="Lopez-Perez M."/>
            <person name="De La Torre J.R."/>
            <person name="Picazo A."/>
            <person name="Camacho A."/>
            <person name="Rodriguez-Valera F."/>
        </authorList>
    </citation>
    <scope>NUCLEOTIDE SEQUENCE [LARGE SCALE GENOMIC DNA]</scope>
    <source>
        <strain evidence="6">MED-G57</strain>
    </source>
</reference>
<keyword evidence="4" id="KW-0812">Transmembrane</keyword>
<evidence type="ECO:0000313" key="6">
    <source>
        <dbReference type="EMBL" id="RCL73109.1"/>
    </source>
</evidence>
<dbReference type="SUPFAM" id="SSF48435">
    <property type="entry name" value="Bacterial muramidases"/>
    <property type="match status" value="1"/>
</dbReference>
<dbReference type="PANTHER" id="PTHR37423:SF2">
    <property type="entry name" value="MEMBRANE-BOUND LYTIC MUREIN TRANSGLYCOSYLASE C"/>
    <property type="match status" value="1"/>
</dbReference>
<dbReference type="SUPFAM" id="SSF53955">
    <property type="entry name" value="Lysozyme-like"/>
    <property type="match status" value="1"/>
</dbReference>
<evidence type="ECO:0000259" key="5">
    <source>
        <dbReference type="Pfam" id="PF01464"/>
    </source>
</evidence>
<accession>A0A368DMP6</accession>